<evidence type="ECO:0000313" key="4">
    <source>
        <dbReference type="EMBL" id="KQL51437.1"/>
    </source>
</evidence>
<feature type="coiled-coil region" evidence="1">
    <location>
        <begin position="17"/>
        <end position="44"/>
    </location>
</feature>
<name>A0A0Q3WUD6_9BACI</name>
<dbReference type="STRING" id="157838.AN964_20950"/>
<feature type="domain" description="Repressor Rok winged helix" evidence="2">
    <location>
        <begin position="159"/>
        <end position="203"/>
    </location>
</feature>
<sequence length="208" mass="24376">MNLENDWNERKAIQLRMLQLQEDSQAIRAEYERLFNRLRELDSQEKTVSNFQENEKMNNIFSKDKEPQLELKMNKNDDDIFSRIEEIKRSISGQGSLSNINGQKQDASMVQEEVAATKINFSSKVLKKRVTAAEILNKPPSKEKSNYKDYLILSHLKLKRKLRSSEIKELLSEHSLNVKNTTVLLKNLMDKYSEITKAGHGIYQWREQ</sequence>
<protein>
    <submittedName>
        <fullName evidence="4">Uncharacterized protein</fullName>
    </submittedName>
</protein>
<evidence type="ECO:0000259" key="2">
    <source>
        <dbReference type="Pfam" id="PF23159"/>
    </source>
</evidence>
<organism evidence="4 5">
    <name type="scientific">Heyndrickxia shackletonii</name>
    <dbReference type="NCBI Taxonomy" id="157838"/>
    <lineage>
        <taxon>Bacteria</taxon>
        <taxon>Bacillati</taxon>
        <taxon>Bacillota</taxon>
        <taxon>Bacilli</taxon>
        <taxon>Bacillales</taxon>
        <taxon>Bacillaceae</taxon>
        <taxon>Heyndrickxia</taxon>
    </lineage>
</organism>
<feature type="domain" description="Rok N-terminal oligomerisation" evidence="3">
    <location>
        <begin position="7"/>
        <end position="42"/>
    </location>
</feature>
<keyword evidence="1" id="KW-0175">Coiled coil</keyword>
<dbReference type="InterPro" id="IPR056984">
    <property type="entry name" value="WH_Rok"/>
</dbReference>
<dbReference type="OrthoDB" id="9959038at2"/>
<evidence type="ECO:0000313" key="5">
    <source>
        <dbReference type="Proteomes" id="UP000051888"/>
    </source>
</evidence>
<dbReference type="Proteomes" id="UP000051888">
    <property type="component" value="Unassembled WGS sequence"/>
</dbReference>
<proteinExistence type="predicted"/>
<evidence type="ECO:0000259" key="3">
    <source>
        <dbReference type="Pfam" id="PF26513"/>
    </source>
</evidence>
<dbReference type="RefSeq" id="WP_055741743.1">
    <property type="nucleotide sequence ID" value="NZ_JAAIWL010000023.1"/>
</dbReference>
<dbReference type="PATRIC" id="fig|157838.3.peg.4597"/>
<dbReference type="AlphaFoldDB" id="A0A0Q3WUD6"/>
<comment type="caution">
    <text evidence="4">The sequence shown here is derived from an EMBL/GenBank/DDBJ whole genome shotgun (WGS) entry which is preliminary data.</text>
</comment>
<keyword evidence="5" id="KW-1185">Reference proteome</keyword>
<gene>
    <name evidence="4" type="ORF">AN964_20950</name>
</gene>
<dbReference type="Pfam" id="PF23159">
    <property type="entry name" value="WHD_Rok"/>
    <property type="match status" value="1"/>
</dbReference>
<evidence type="ECO:0000256" key="1">
    <source>
        <dbReference type="SAM" id="Coils"/>
    </source>
</evidence>
<accession>A0A0Q3WUD6</accession>
<dbReference type="InterPro" id="IPR058971">
    <property type="entry name" value="Rok_N_oligomerisation"/>
</dbReference>
<dbReference type="Pfam" id="PF26513">
    <property type="entry name" value="Rok_N"/>
    <property type="match status" value="1"/>
</dbReference>
<dbReference type="EMBL" id="LJJC01000006">
    <property type="protein sequence ID" value="KQL51437.1"/>
    <property type="molecule type" value="Genomic_DNA"/>
</dbReference>
<reference evidence="4 5" key="1">
    <citation type="submission" date="2015-09" db="EMBL/GenBank/DDBJ databases">
        <title>Genome sequencing project for genomic taxonomy and phylogenomics of Bacillus-like bacteria.</title>
        <authorList>
            <person name="Liu B."/>
            <person name="Wang J."/>
            <person name="Zhu Y."/>
            <person name="Liu G."/>
            <person name="Chen Q."/>
            <person name="Chen Z."/>
            <person name="Lan J."/>
            <person name="Che J."/>
            <person name="Ge C."/>
            <person name="Shi H."/>
            <person name="Pan Z."/>
            <person name="Liu X."/>
        </authorList>
    </citation>
    <scope>NUCLEOTIDE SEQUENCE [LARGE SCALE GENOMIC DNA]</scope>
    <source>
        <strain evidence="4 5">LMG 18435</strain>
    </source>
</reference>